<sequence length="81" mass="8981">MPTFSEVYGKLIEKGLGKAISSRGTEYRLESRNGNIIASPKSGILTIHEDCWGKAITCQGTRAGGIYNGSYSIYDWYRDNN</sequence>
<evidence type="ECO:0000313" key="1">
    <source>
        <dbReference type="EMBL" id="NNU78170.1"/>
    </source>
</evidence>
<reference evidence="1 2" key="1">
    <citation type="submission" date="2020-05" db="EMBL/GenBank/DDBJ databases">
        <title>Complete genome of Clostridium estertheticum subspecies estertheticum, isolated from Vacuum packed lamb meat from New Zealand imported to Switzerland.</title>
        <authorList>
            <person name="Wambui J."/>
            <person name="Stevens M.J.A."/>
            <person name="Stephan R."/>
        </authorList>
    </citation>
    <scope>NUCLEOTIDE SEQUENCE [LARGE SCALE GENOMIC DNA]</scope>
    <source>
        <strain evidence="1 2">CEST001</strain>
    </source>
</reference>
<name>A0A7Y3SZC1_9CLOT</name>
<gene>
    <name evidence="1" type="ORF">HLQ16_19850</name>
</gene>
<accession>A0A7Y3SZC1</accession>
<organism evidence="1 2">
    <name type="scientific">Clostridium estertheticum</name>
    <dbReference type="NCBI Taxonomy" id="238834"/>
    <lineage>
        <taxon>Bacteria</taxon>
        <taxon>Bacillati</taxon>
        <taxon>Bacillota</taxon>
        <taxon>Clostridia</taxon>
        <taxon>Eubacteriales</taxon>
        <taxon>Clostridiaceae</taxon>
        <taxon>Clostridium</taxon>
    </lineage>
</organism>
<proteinExistence type="predicted"/>
<dbReference type="EMBL" id="JABEYB010000019">
    <property type="protein sequence ID" value="NNU78170.1"/>
    <property type="molecule type" value="Genomic_DNA"/>
</dbReference>
<dbReference type="Proteomes" id="UP000531659">
    <property type="component" value="Unassembled WGS sequence"/>
</dbReference>
<protein>
    <submittedName>
        <fullName evidence="1">Uncharacterized protein</fullName>
    </submittedName>
</protein>
<dbReference type="AlphaFoldDB" id="A0A7Y3SZC1"/>
<dbReference type="RefSeq" id="WP_171298757.1">
    <property type="nucleotide sequence ID" value="NZ_CP087098.1"/>
</dbReference>
<comment type="caution">
    <text evidence="1">The sequence shown here is derived from an EMBL/GenBank/DDBJ whole genome shotgun (WGS) entry which is preliminary data.</text>
</comment>
<evidence type="ECO:0000313" key="2">
    <source>
        <dbReference type="Proteomes" id="UP000531659"/>
    </source>
</evidence>